<dbReference type="PROSITE" id="PS50096">
    <property type="entry name" value="IQ"/>
    <property type="match status" value="1"/>
</dbReference>
<organism evidence="1 2">
    <name type="scientific">Aphanomyces astaci</name>
    <name type="common">Crayfish plague agent</name>
    <dbReference type="NCBI Taxonomy" id="112090"/>
    <lineage>
        <taxon>Eukaryota</taxon>
        <taxon>Sar</taxon>
        <taxon>Stramenopiles</taxon>
        <taxon>Oomycota</taxon>
        <taxon>Saprolegniomycetes</taxon>
        <taxon>Saprolegniales</taxon>
        <taxon>Verrucalvaceae</taxon>
        <taxon>Aphanomyces</taxon>
    </lineage>
</organism>
<dbReference type="AlphaFoldDB" id="A0A6A4Z5W2"/>
<proteinExistence type="predicted"/>
<reference evidence="1 2" key="1">
    <citation type="submission" date="2019-06" db="EMBL/GenBank/DDBJ databases">
        <title>Genomics analysis of Aphanomyces spp. identifies a new class of oomycete effector associated with host adaptation.</title>
        <authorList>
            <person name="Gaulin E."/>
        </authorList>
    </citation>
    <scope>NUCLEOTIDE SEQUENCE [LARGE SCALE GENOMIC DNA]</scope>
    <source>
        <strain evidence="1 2">E</strain>
    </source>
</reference>
<dbReference type="EMBL" id="VJMI01019573">
    <property type="protein sequence ID" value="KAF0706999.1"/>
    <property type="molecule type" value="Genomic_DNA"/>
</dbReference>
<comment type="caution">
    <text evidence="1">The sequence shown here is derived from an EMBL/GenBank/DDBJ whole genome shotgun (WGS) entry which is preliminary data.</text>
</comment>
<protein>
    <submittedName>
        <fullName evidence="1">Uncharacterized protein</fullName>
    </submittedName>
</protein>
<dbReference type="Proteomes" id="UP000469452">
    <property type="component" value="Unassembled WGS sequence"/>
</dbReference>
<accession>A0A6A4Z5W2</accession>
<gene>
    <name evidence="1" type="ORF">AaE_013830</name>
</gene>
<dbReference type="VEuPathDB" id="FungiDB:H257_05886"/>
<sequence length="451" mass="50212">MACLWYCSHHMRSLEAIGGEERRVTNLVPSVHDFIVISNQNLRPFGTRSKNGQWTVYLPQLESVPYVICIVLAGMTAKMSPSSATGRPWSRPHRTMVYDLSSGGMQTCGCAVGRPCTCGYLLRRVVNEGVLTVTEEDELLEVAPGVVLRLKKEYEDVPGTRLFRRMHQYRLSLRDAIAEFSSAITIANSHRKVVSFELLDVAHRRQRLVEGTTPTSTSGGKPVTKKELQDIQYMVSAYSDLTTHLKGRPEGFAPSTIPVSIHVLGPHLDLLHAQLTATIQKAKADLTEAALNVQRVYRGHVGRVKARQAKIQRSLSDPVRNLVAEFQATGDLWAFVQAVDKDYRQFDRDRQAEEDNATTFVTKVLRERMLHQERSLLVCLLCVVHHTFEMSCVACVKSDGVAGGRPPAPPRLGIRVPAAVRVVVVFARGPHVARWILDPIGWWRGGSPLAV</sequence>
<evidence type="ECO:0000313" key="2">
    <source>
        <dbReference type="Proteomes" id="UP000469452"/>
    </source>
</evidence>
<evidence type="ECO:0000313" key="1">
    <source>
        <dbReference type="EMBL" id="KAF0706999.1"/>
    </source>
</evidence>
<name>A0A6A4Z5W2_APHAT</name>